<dbReference type="Gene3D" id="1.10.3720.10">
    <property type="entry name" value="MetI-like"/>
    <property type="match status" value="1"/>
</dbReference>
<keyword evidence="3" id="KW-1003">Cell membrane</keyword>
<comment type="caution">
    <text evidence="9">The sequence shown here is derived from an EMBL/GenBank/DDBJ whole genome shotgun (WGS) entry which is preliminary data.</text>
</comment>
<dbReference type="SUPFAM" id="SSF161098">
    <property type="entry name" value="MetI-like"/>
    <property type="match status" value="1"/>
</dbReference>
<dbReference type="InterPro" id="IPR000515">
    <property type="entry name" value="MetI-like"/>
</dbReference>
<keyword evidence="2 7" id="KW-0813">Transport</keyword>
<dbReference type="Proteomes" id="UP000553776">
    <property type="component" value="Unassembled WGS sequence"/>
</dbReference>
<evidence type="ECO:0000259" key="8">
    <source>
        <dbReference type="PROSITE" id="PS50928"/>
    </source>
</evidence>
<keyword evidence="10" id="KW-1185">Reference proteome</keyword>
<dbReference type="AlphaFoldDB" id="A0A841U074"/>
<feature type="transmembrane region" description="Helical" evidence="7">
    <location>
        <begin position="80"/>
        <end position="107"/>
    </location>
</feature>
<gene>
    <name evidence="9" type="ORF">H7B90_10120</name>
</gene>
<organism evidence="9 10">
    <name type="scientific">Cohnella xylanilytica</name>
    <dbReference type="NCBI Taxonomy" id="557555"/>
    <lineage>
        <taxon>Bacteria</taxon>
        <taxon>Bacillati</taxon>
        <taxon>Bacillota</taxon>
        <taxon>Bacilli</taxon>
        <taxon>Bacillales</taxon>
        <taxon>Paenibacillaceae</taxon>
        <taxon>Cohnella</taxon>
    </lineage>
</organism>
<proteinExistence type="inferred from homology"/>
<accession>A0A841U074</accession>
<name>A0A841U074_9BACL</name>
<dbReference type="GO" id="GO:0055085">
    <property type="term" value="P:transmembrane transport"/>
    <property type="evidence" value="ECO:0007669"/>
    <property type="project" value="InterPro"/>
</dbReference>
<dbReference type="PROSITE" id="PS50928">
    <property type="entry name" value="ABC_TM1"/>
    <property type="match status" value="1"/>
</dbReference>
<dbReference type="CDD" id="cd06261">
    <property type="entry name" value="TM_PBP2"/>
    <property type="match status" value="1"/>
</dbReference>
<feature type="transmembrane region" description="Helical" evidence="7">
    <location>
        <begin position="119"/>
        <end position="141"/>
    </location>
</feature>
<comment type="similarity">
    <text evidence="7">Belongs to the binding-protein-dependent transport system permease family.</text>
</comment>
<evidence type="ECO:0000256" key="1">
    <source>
        <dbReference type="ARBA" id="ARBA00004651"/>
    </source>
</evidence>
<evidence type="ECO:0000256" key="6">
    <source>
        <dbReference type="ARBA" id="ARBA00023136"/>
    </source>
</evidence>
<evidence type="ECO:0000256" key="3">
    <source>
        <dbReference type="ARBA" id="ARBA00022475"/>
    </source>
</evidence>
<evidence type="ECO:0000256" key="5">
    <source>
        <dbReference type="ARBA" id="ARBA00022989"/>
    </source>
</evidence>
<evidence type="ECO:0000313" key="9">
    <source>
        <dbReference type="EMBL" id="MBB6691753.1"/>
    </source>
</evidence>
<feature type="transmembrane region" description="Helical" evidence="7">
    <location>
        <begin position="270"/>
        <end position="289"/>
    </location>
</feature>
<evidence type="ECO:0000256" key="4">
    <source>
        <dbReference type="ARBA" id="ARBA00022692"/>
    </source>
</evidence>
<comment type="subcellular location">
    <subcellularLocation>
        <location evidence="1 7">Cell membrane</location>
        <topology evidence="1 7">Multi-pass membrane protein</topology>
    </subcellularLocation>
</comment>
<dbReference type="PROSITE" id="PS51257">
    <property type="entry name" value="PROKAR_LIPOPROTEIN"/>
    <property type="match status" value="1"/>
</dbReference>
<keyword evidence="4 7" id="KW-0812">Transmembrane</keyword>
<reference evidence="9 10" key="1">
    <citation type="submission" date="2020-08" db="EMBL/GenBank/DDBJ databases">
        <title>Cohnella phylogeny.</title>
        <authorList>
            <person name="Dunlap C."/>
        </authorList>
    </citation>
    <scope>NUCLEOTIDE SEQUENCE [LARGE SCALE GENOMIC DNA]</scope>
    <source>
        <strain evidence="9 10">DSM 25239</strain>
    </source>
</reference>
<dbReference type="EMBL" id="JACJVR010000038">
    <property type="protein sequence ID" value="MBB6691753.1"/>
    <property type="molecule type" value="Genomic_DNA"/>
</dbReference>
<protein>
    <submittedName>
        <fullName evidence="9">Carbohydrate ABC transporter permease</fullName>
    </submittedName>
</protein>
<keyword evidence="6 7" id="KW-0472">Membrane</keyword>
<dbReference type="PANTHER" id="PTHR43744:SF9">
    <property type="entry name" value="POLYGALACTURONAN_RHAMNOGALACTURONAN TRANSPORT SYSTEM PERMEASE PROTEIN YTCP"/>
    <property type="match status" value="1"/>
</dbReference>
<sequence length="304" mass="34637">MTKTTNVKAYQQVSGLAGIGLHLLFIVFSLACILPLVLIVAISLSNEKLLTLKGYKFWPEEIDWSAYRYLFNDSETLFKAYGVTLTVTFVGTILAVLLIALYAYPLFRKDFPFKKAFNLYLLITMLFSGGLVPFYLFYINYLHLRDSLIALILPGLSNAFYIFITRTFFQQTVPEEMIESGKLDGASEWRIFFQLVLPISLPVLATIGLFTTLMYWNDWFNSLLFINDTDKFSLQYVMIQMIRQAEFFKNQLAGSGVALLVQETVPTESLRMAMVVVSIGPILFVYPFFQKYFTKGLTVGAIKG</sequence>
<dbReference type="InterPro" id="IPR035906">
    <property type="entry name" value="MetI-like_sf"/>
</dbReference>
<feature type="transmembrane region" description="Helical" evidence="7">
    <location>
        <begin position="190"/>
        <end position="216"/>
    </location>
</feature>
<evidence type="ECO:0000256" key="7">
    <source>
        <dbReference type="RuleBase" id="RU363032"/>
    </source>
</evidence>
<dbReference type="GO" id="GO:0005886">
    <property type="term" value="C:plasma membrane"/>
    <property type="evidence" value="ECO:0007669"/>
    <property type="project" value="UniProtKB-SubCell"/>
</dbReference>
<keyword evidence="5 7" id="KW-1133">Transmembrane helix</keyword>
<dbReference type="RefSeq" id="WP_185135748.1">
    <property type="nucleotide sequence ID" value="NZ_BORM01000013.1"/>
</dbReference>
<feature type="domain" description="ABC transmembrane type-1" evidence="8">
    <location>
        <begin position="81"/>
        <end position="283"/>
    </location>
</feature>
<dbReference type="Pfam" id="PF00528">
    <property type="entry name" value="BPD_transp_1"/>
    <property type="match status" value="1"/>
</dbReference>
<feature type="transmembrane region" description="Helical" evidence="7">
    <location>
        <begin position="21"/>
        <end position="44"/>
    </location>
</feature>
<feature type="transmembrane region" description="Helical" evidence="7">
    <location>
        <begin position="147"/>
        <end position="169"/>
    </location>
</feature>
<evidence type="ECO:0000313" key="10">
    <source>
        <dbReference type="Proteomes" id="UP000553776"/>
    </source>
</evidence>
<evidence type="ECO:0000256" key="2">
    <source>
        <dbReference type="ARBA" id="ARBA00022448"/>
    </source>
</evidence>
<dbReference type="PANTHER" id="PTHR43744">
    <property type="entry name" value="ABC TRANSPORTER PERMEASE PROTEIN MG189-RELATED-RELATED"/>
    <property type="match status" value="1"/>
</dbReference>